<feature type="region of interest" description="Disordered" evidence="1">
    <location>
        <begin position="104"/>
        <end position="127"/>
    </location>
</feature>
<keyword evidence="2" id="KW-0472">Membrane</keyword>
<dbReference type="Proteomes" id="UP000554482">
    <property type="component" value="Unassembled WGS sequence"/>
</dbReference>
<evidence type="ECO:0000256" key="1">
    <source>
        <dbReference type="SAM" id="MobiDB-lite"/>
    </source>
</evidence>
<keyword evidence="2" id="KW-0812">Transmembrane</keyword>
<evidence type="ECO:0000256" key="2">
    <source>
        <dbReference type="SAM" id="Phobius"/>
    </source>
</evidence>
<keyword evidence="2" id="KW-1133">Transmembrane helix</keyword>
<evidence type="ECO:0000313" key="4">
    <source>
        <dbReference type="Proteomes" id="UP000554482"/>
    </source>
</evidence>
<name>A0A7J6VZP3_THATH</name>
<organism evidence="3 4">
    <name type="scientific">Thalictrum thalictroides</name>
    <name type="common">Rue-anemone</name>
    <name type="synonym">Anemone thalictroides</name>
    <dbReference type="NCBI Taxonomy" id="46969"/>
    <lineage>
        <taxon>Eukaryota</taxon>
        <taxon>Viridiplantae</taxon>
        <taxon>Streptophyta</taxon>
        <taxon>Embryophyta</taxon>
        <taxon>Tracheophyta</taxon>
        <taxon>Spermatophyta</taxon>
        <taxon>Magnoliopsida</taxon>
        <taxon>Ranunculales</taxon>
        <taxon>Ranunculaceae</taxon>
        <taxon>Thalictroideae</taxon>
        <taxon>Thalictrum</taxon>
    </lineage>
</organism>
<dbReference type="OrthoDB" id="747893at2759"/>
<reference evidence="3 4" key="1">
    <citation type="submission" date="2020-06" db="EMBL/GenBank/DDBJ databases">
        <title>Transcriptomic and genomic resources for Thalictrum thalictroides and T. hernandezii: Facilitating candidate gene discovery in an emerging model plant lineage.</title>
        <authorList>
            <person name="Arias T."/>
            <person name="Riano-Pachon D.M."/>
            <person name="Di Stilio V.S."/>
        </authorList>
    </citation>
    <scope>NUCLEOTIDE SEQUENCE [LARGE SCALE GENOMIC DNA]</scope>
    <source>
        <strain evidence="4">cv. WT478/WT964</strain>
        <tissue evidence="3">Leaves</tissue>
    </source>
</reference>
<protein>
    <submittedName>
        <fullName evidence="3">Uncharacterized protein</fullName>
    </submittedName>
</protein>
<proteinExistence type="predicted"/>
<gene>
    <name evidence="3" type="ORF">FRX31_020236</name>
</gene>
<dbReference type="AlphaFoldDB" id="A0A7J6VZP3"/>
<feature type="transmembrane region" description="Helical" evidence="2">
    <location>
        <begin position="44"/>
        <end position="65"/>
    </location>
</feature>
<keyword evidence="4" id="KW-1185">Reference proteome</keyword>
<sequence>RTLPSTSSSPIPHCFNKLNSNLPLFLVQITQRGKSWLVLPNHPFVGLGVGLVAALAQAVVAQMVLHKYRLHRQHRLVVETSCAAAGQVVPNSYGTSYGRGLLGVPQKKPNSIPVPNSKVHASSSSIS</sequence>
<accession>A0A7J6VZP3</accession>
<dbReference type="EMBL" id="JABWDY010024523">
    <property type="protein sequence ID" value="KAF5190177.1"/>
    <property type="molecule type" value="Genomic_DNA"/>
</dbReference>
<comment type="caution">
    <text evidence="3">The sequence shown here is derived from an EMBL/GenBank/DDBJ whole genome shotgun (WGS) entry which is preliminary data.</text>
</comment>
<evidence type="ECO:0000313" key="3">
    <source>
        <dbReference type="EMBL" id="KAF5190177.1"/>
    </source>
</evidence>
<feature type="non-terminal residue" evidence="3">
    <location>
        <position position="1"/>
    </location>
</feature>